<dbReference type="EMBL" id="CAUYUE010000007">
    <property type="protein sequence ID" value="CAK0782770.1"/>
    <property type="molecule type" value="Genomic_DNA"/>
</dbReference>
<evidence type="ECO:0000313" key="6">
    <source>
        <dbReference type="EMBL" id="CAK0782770.1"/>
    </source>
</evidence>
<dbReference type="Gene3D" id="3.60.21.10">
    <property type="match status" value="1"/>
</dbReference>
<organism evidence="6 7">
    <name type="scientific">Coccomyxa viridis</name>
    <dbReference type="NCBI Taxonomy" id="1274662"/>
    <lineage>
        <taxon>Eukaryota</taxon>
        <taxon>Viridiplantae</taxon>
        <taxon>Chlorophyta</taxon>
        <taxon>core chlorophytes</taxon>
        <taxon>Trebouxiophyceae</taxon>
        <taxon>Trebouxiophyceae incertae sedis</taxon>
        <taxon>Coccomyxaceae</taxon>
        <taxon>Coccomyxa</taxon>
    </lineage>
</organism>
<keyword evidence="1" id="KW-0732">Signal</keyword>
<reference evidence="6 7" key="1">
    <citation type="submission" date="2023-10" db="EMBL/GenBank/DDBJ databases">
        <authorList>
            <person name="Maclean D."/>
            <person name="Macfadyen A."/>
        </authorList>
    </citation>
    <scope>NUCLEOTIDE SEQUENCE [LARGE SCALE GENOMIC DNA]</scope>
</reference>
<dbReference type="InterPro" id="IPR004843">
    <property type="entry name" value="Calcineurin-like_PHP"/>
</dbReference>
<dbReference type="PANTHER" id="PTHR10161">
    <property type="entry name" value="TARTRATE-RESISTANT ACID PHOSPHATASE TYPE 5"/>
    <property type="match status" value="1"/>
</dbReference>
<accession>A0AAV1I8B3</accession>
<evidence type="ECO:0000256" key="1">
    <source>
        <dbReference type="ARBA" id="ARBA00022729"/>
    </source>
</evidence>
<sequence>MVPVHASSALDGAKQPDHGFELVRNTSMPTGTSKGDIENARLTEGMEQSAPTTQGSWQASQRSWRIMACATSLGLILLVLILALSLTAFRPGKNQYYEISFQVVGDWGRDGHDNQSAVASAMGEAASDLDFVISVGDNFYEVGLTSAQDPQFKSSFMDVYTASTLQVPWHAVLGNHDYGELWQEGEKSMPQPDNCPTQYRATDCSYGPLAQLDRRLTDRDWRWHLERSYTLSLANGQVDMFFIDTSPFVQEYQTAVWSVNEGGILEQSWKAQMEELEVRLARSKAKWKIVIGHHPLKSQLQEFPEVGMALGPILEEHGVQAYFCGHEHNLQYLHRQGESTHHVVSGGGSQTGQYGNSTGQDLLLFHPGSGFVQCLLSPKRLRVDFMSINQADPIFRTYIDVTQA</sequence>
<feature type="region of interest" description="Disordered" evidence="3">
    <location>
        <begin position="1"/>
        <end position="36"/>
    </location>
</feature>
<dbReference type="PANTHER" id="PTHR10161:SF14">
    <property type="entry name" value="TARTRATE-RESISTANT ACID PHOSPHATASE TYPE 5"/>
    <property type="match status" value="1"/>
</dbReference>
<keyword evidence="4" id="KW-0472">Membrane</keyword>
<keyword evidence="4" id="KW-1133">Transmembrane helix</keyword>
<feature type="domain" description="Calcineurin-like phosphoesterase" evidence="5">
    <location>
        <begin position="103"/>
        <end position="329"/>
    </location>
</feature>
<protein>
    <recommendedName>
        <fullName evidence="5">Calcineurin-like phosphoesterase domain-containing protein</fullName>
    </recommendedName>
</protein>
<dbReference type="Pfam" id="PF00149">
    <property type="entry name" value="Metallophos"/>
    <property type="match status" value="1"/>
</dbReference>
<evidence type="ECO:0000256" key="3">
    <source>
        <dbReference type="SAM" id="MobiDB-lite"/>
    </source>
</evidence>
<evidence type="ECO:0000256" key="4">
    <source>
        <dbReference type="SAM" id="Phobius"/>
    </source>
</evidence>
<evidence type="ECO:0000259" key="5">
    <source>
        <dbReference type="Pfam" id="PF00149"/>
    </source>
</evidence>
<dbReference type="InterPro" id="IPR051558">
    <property type="entry name" value="Metallophosphoesterase_PAP"/>
</dbReference>
<feature type="transmembrane region" description="Helical" evidence="4">
    <location>
        <begin position="66"/>
        <end position="89"/>
    </location>
</feature>
<dbReference type="Proteomes" id="UP001314263">
    <property type="component" value="Unassembled WGS sequence"/>
</dbReference>
<dbReference type="GO" id="GO:0016787">
    <property type="term" value="F:hydrolase activity"/>
    <property type="evidence" value="ECO:0007669"/>
    <property type="project" value="UniProtKB-KW"/>
</dbReference>
<dbReference type="InterPro" id="IPR029052">
    <property type="entry name" value="Metallo-depent_PP-like"/>
</dbReference>
<evidence type="ECO:0000313" key="7">
    <source>
        <dbReference type="Proteomes" id="UP001314263"/>
    </source>
</evidence>
<name>A0AAV1I8B3_9CHLO</name>
<keyword evidence="2" id="KW-0378">Hydrolase</keyword>
<dbReference type="SUPFAM" id="SSF56300">
    <property type="entry name" value="Metallo-dependent phosphatases"/>
    <property type="match status" value="1"/>
</dbReference>
<proteinExistence type="predicted"/>
<feature type="compositionally biased region" description="Polar residues" evidence="3">
    <location>
        <begin position="24"/>
        <end position="33"/>
    </location>
</feature>
<gene>
    <name evidence="6" type="ORF">CVIRNUC_005965</name>
</gene>
<evidence type="ECO:0000256" key="2">
    <source>
        <dbReference type="ARBA" id="ARBA00022801"/>
    </source>
</evidence>
<keyword evidence="4" id="KW-0812">Transmembrane</keyword>
<dbReference type="AlphaFoldDB" id="A0AAV1I8B3"/>
<comment type="caution">
    <text evidence="6">The sequence shown here is derived from an EMBL/GenBank/DDBJ whole genome shotgun (WGS) entry which is preliminary data.</text>
</comment>
<keyword evidence="7" id="KW-1185">Reference proteome</keyword>